<dbReference type="SUPFAM" id="SSF69318">
    <property type="entry name" value="Integrin alpha N-terminal domain"/>
    <property type="match status" value="1"/>
</dbReference>
<dbReference type="AlphaFoldDB" id="A0A3E1R7X5"/>
<keyword evidence="3" id="KW-0843">Virulence</keyword>
<gene>
    <name evidence="4" type="ORF">DIC66_18485</name>
</gene>
<protein>
    <recommendedName>
        <fullName evidence="6">Insecticide toxin TcdB middle/N-terminal domain-containing protein</fullName>
    </recommendedName>
</protein>
<name>A0A3E1R7X5_9BURK</name>
<evidence type="ECO:0000256" key="3">
    <source>
        <dbReference type="ARBA" id="ARBA00023026"/>
    </source>
</evidence>
<accession>A0A3E1R7X5</accession>
<dbReference type="Proteomes" id="UP000260665">
    <property type="component" value="Unassembled WGS sequence"/>
</dbReference>
<comment type="subcellular location">
    <subcellularLocation>
        <location evidence="1">Secreted</location>
    </subcellularLocation>
</comment>
<reference evidence="4 5" key="1">
    <citation type="submission" date="2018-05" db="EMBL/GenBank/DDBJ databases">
        <title>Rhodoferax soyangensis sp.nov., isolated from an oligotrophic freshwater lake.</title>
        <authorList>
            <person name="Park M."/>
        </authorList>
    </citation>
    <scope>NUCLEOTIDE SEQUENCE [LARGE SCALE GENOMIC DNA]</scope>
    <source>
        <strain evidence="4 5">IMCC26218</strain>
    </source>
</reference>
<dbReference type="EMBL" id="QFZK01000016">
    <property type="protein sequence ID" value="RFO95478.1"/>
    <property type="molecule type" value="Genomic_DNA"/>
</dbReference>
<keyword evidence="2" id="KW-0964">Secreted</keyword>
<keyword evidence="5" id="KW-1185">Reference proteome</keyword>
<sequence>MAGYVLRAYMRLRTFGLNFRWTQQRLETDAMNLLRYVMPALLMLVLSNQLQAQSISGSPMGTPGDFSVSSSGAAVYSIPIQIPPGVSSMEPKLSLFYNSQGGNGMLGLGWGLSGLSAITRCGRTMAQDGSRGGVNFNTDDRFCLDGQRLMLVSGTYGAAGSEYRTEINSFSMVVANQSGVGGPISFTVKTKSGLTIEYGNTTDSRIEAVKGAGSAATWAIGSVRTWVRNKVTDLSGNYMTVFYEKDTVNGSYYPVRIDYTGNAGSSPMLLPSASVQFVLDASRNDVNAVYQGGAFFKPTKRIANIRTYLGTLLVKDYRIAYGPEVNAIDRSKIASITECDGSSNCLPSTTLTWAQGGANNFADVARLVLPYSIDGVYIRPNIVTDVNGNGPPGTALTSQYGTLQGWSNNNVFPRVLADVNGDGLPDIVGFGPGGVSVSLNTLNTGEGKYATPAVALANQFSAPAWTDNLTHPRFLSDVNGDGLPEIVGFGPAGVFVSINTGNGTFATPKPWLASQFSPSQGWANNDAYPRMLVDMDGDGRPDVVGFANDGMYVATNNGNGFNPPVQRIGGEFGLKQGWAGQTQTPRYVMDINGDGLPDIVGFSESGVVVGINTGTGFLAPGVVAATPKYGCPNGGYLGQEETGGMLCYSGTKGNSKYWAPIVDYSCSSGMTSGSNCILASAATYGGTNWAMGQFGTRQGWANNSETPRQLDDVNGDGLPDIVGFGPGGVVVSLNTGAGFASPTAWLLSQLVIPPINQRSEK</sequence>
<dbReference type="InterPro" id="IPR003284">
    <property type="entry name" value="Sal_SpvB"/>
</dbReference>
<comment type="caution">
    <text evidence="4">The sequence shown here is derived from an EMBL/GenBank/DDBJ whole genome shotgun (WGS) entry which is preliminary data.</text>
</comment>
<evidence type="ECO:0008006" key="6">
    <source>
        <dbReference type="Google" id="ProtNLM"/>
    </source>
</evidence>
<dbReference type="InterPro" id="IPR028994">
    <property type="entry name" value="Integrin_alpha_N"/>
</dbReference>
<dbReference type="GO" id="GO:0005576">
    <property type="term" value="C:extracellular region"/>
    <property type="evidence" value="ECO:0007669"/>
    <property type="project" value="UniProtKB-SubCell"/>
</dbReference>
<dbReference type="PANTHER" id="PTHR46580">
    <property type="entry name" value="SENSOR KINASE-RELATED"/>
    <property type="match status" value="1"/>
</dbReference>
<evidence type="ECO:0000313" key="5">
    <source>
        <dbReference type="Proteomes" id="UP000260665"/>
    </source>
</evidence>
<evidence type="ECO:0000256" key="1">
    <source>
        <dbReference type="ARBA" id="ARBA00004613"/>
    </source>
</evidence>
<organism evidence="4 5">
    <name type="scientific">Rhodoferax lacus</name>
    <dbReference type="NCBI Taxonomy" id="2184758"/>
    <lineage>
        <taxon>Bacteria</taxon>
        <taxon>Pseudomonadati</taxon>
        <taxon>Pseudomonadota</taxon>
        <taxon>Betaproteobacteria</taxon>
        <taxon>Burkholderiales</taxon>
        <taxon>Comamonadaceae</taxon>
        <taxon>Rhodoferax</taxon>
    </lineage>
</organism>
<dbReference type="GO" id="GO:0005737">
    <property type="term" value="C:cytoplasm"/>
    <property type="evidence" value="ECO:0007669"/>
    <property type="project" value="InterPro"/>
</dbReference>
<evidence type="ECO:0000256" key="2">
    <source>
        <dbReference type="ARBA" id="ARBA00022525"/>
    </source>
</evidence>
<dbReference type="Pfam" id="PF03534">
    <property type="entry name" value="SpvB"/>
    <property type="match status" value="1"/>
</dbReference>
<evidence type="ECO:0000313" key="4">
    <source>
        <dbReference type="EMBL" id="RFO95478.1"/>
    </source>
</evidence>
<proteinExistence type="predicted"/>